<evidence type="ECO:0000313" key="2">
    <source>
        <dbReference type="Proteomes" id="UP000596049"/>
    </source>
</evidence>
<name>A0ABX7AMS0_9BACI</name>
<dbReference type="RefSeq" id="WP_158003055.1">
    <property type="nucleotide sequence ID" value="NZ_CP067341.1"/>
</dbReference>
<keyword evidence="2" id="KW-1185">Reference proteome</keyword>
<evidence type="ECO:0000313" key="1">
    <source>
        <dbReference type="EMBL" id="QQP10792.1"/>
    </source>
</evidence>
<proteinExistence type="predicted"/>
<organism evidence="1 2">
    <name type="scientific">Lysinibacillus agricola</name>
    <dbReference type="NCBI Taxonomy" id="2590012"/>
    <lineage>
        <taxon>Bacteria</taxon>
        <taxon>Bacillati</taxon>
        <taxon>Bacillota</taxon>
        <taxon>Bacilli</taxon>
        <taxon>Bacillales</taxon>
        <taxon>Bacillaceae</taxon>
        <taxon>Lysinibacillus</taxon>
    </lineage>
</organism>
<reference evidence="1 2" key="1">
    <citation type="submission" date="2020-01" db="EMBL/GenBank/DDBJ databases">
        <authorList>
            <person name="Liu G."/>
            <person name="Liu B."/>
        </authorList>
    </citation>
    <scope>NUCLEOTIDE SEQUENCE [LARGE SCALE GENOMIC DNA]</scope>
    <source>
        <strain evidence="1 2">FJAT-51161</strain>
    </source>
</reference>
<accession>A0ABX7AMS0</accession>
<protein>
    <submittedName>
        <fullName evidence="1">Uncharacterized protein</fullName>
    </submittedName>
</protein>
<dbReference type="EMBL" id="CP067341">
    <property type="protein sequence ID" value="QQP10792.1"/>
    <property type="molecule type" value="Genomic_DNA"/>
</dbReference>
<gene>
    <name evidence="1" type="ORF">FJQ98_16225</name>
</gene>
<sequence>MSLNYNKERSSCGSGGCVTCPFSQNEDAFYAENTGCLPTVNEILDLPENKM</sequence>
<dbReference type="Proteomes" id="UP000596049">
    <property type="component" value="Chromosome"/>
</dbReference>